<evidence type="ECO:0000256" key="1">
    <source>
        <dbReference type="ARBA" id="ARBA00001946"/>
    </source>
</evidence>
<evidence type="ECO:0000256" key="8">
    <source>
        <dbReference type="ARBA" id="ARBA00023118"/>
    </source>
</evidence>
<dbReference type="RefSeq" id="WP_097642519.1">
    <property type="nucleotide sequence ID" value="NZ_NQWI01000006.1"/>
</dbReference>
<dbReference type="GO" id="GO:0046872">
    <property type="term" value="F:metal ion binding"/>
    <property type="evidence" value="ECO:0007669"/>
    <property type="project" value="UniProtKB-UniRule"/>
</dbReference>
<comment type="similarity">
    <text evidence="2 9">Belongs to the CRISPR-associated endoribonuclease Cas2 protein family.</text>
</comment>
<evidence type="ECO:0000256" key="7">
    <source>
        <dbReference type="ARBA" id="ARBA00022842"/>
    </source>
</evidence>
<comment type="cofactor">
    <cofactor evidence="1 9">
        <name>Mg(2+)</name>
        <dbReference type="ChEBI" id="CHEBI:18420"/>
    </cofactor>
</comment>
<reference evidence="10" key="1">
    <citation type="submission" date="2017-08" db="EMBL/GenBank/DDBJ databases">
        <authorList>
            <person name="de Groot N.N."/>
        </authorList>
    </citation>
    <scope>NUCLEOTIDE SEQUENCE [LARGE SCALE GENOMIC DNA]</scope>
    <source>
        <strain evidence="10">Kir15-3F</strain>
    </source>
</reference>
<organism evidence="10 11">
    <name type="scientific">Candidatus Viridilinea mediisalina</name>
    <dbReference type="NCBI Taxonomy" id="2024553"/>
    <lineage>
        <taxon>Bacteria</taxon>
        <taxon>Bacillati</taxon>
        <taxon>Chloroflexota</taxon>
        <taxon>Chloroflexia</taxon>
        <taxon>Chloroflexales</taxon>
        <taxon>Chloroflexineae</taxon>
        <taxon>Oscillochloridaceae</taxon>
        <taxon>Candidatus Viridilinea</taxon>
    </lineage>
</organism>
<evidence type="ECO:0000256" key="4">
    <source>
        <dbReference type="ARBA" id="ARBA00022723"/>
    </source>
</evidence>
<evidence type="ECO:0000256" key="2">
    <source>
        <dbReference type="ARBA" id="ARBA00009959"/>
    </source>
</evidence>
<dbReference type="HAMAP" id="MF_01471">
    <property type="entry name" value="Cas2"/>
    <property type="match status" value="1"/>
</dbReference>
<evidence type="ECO:0000256" key="9">
    <source>
        <dbReference type="HAMAP-Rule" id="MF_01471"/>
    </source>
</evidence>
<comment type="caution">
    <text evidence="10">The sequence shown here is derived from an EMBL/GenBank/DDBJ whole genome shotgun (WGS) entry which is preliminary data.</text>
</comment>
<keyword evidence="7 9" id="KW-0460">Magnesium</keyword>
<dbReference type="NCBIfam" id="TIGR01573">
    <property type="entry name" value="cas2"/>
    <property type="match status" value="1"/>
</dbReference>
<proteinExistence type="inferred from homology"/>
<gene>
    <name evidence="9 10" type="primary">cas2</name>
    <name evidence="10" type="ORF">CJ255_02480</name>
</gene>
<sequence>MQCLLIYDIPHDGTRQKVADACLDYGLQRVQYSAFVGNLSRTHQRALFQEIERRVRRRSANIQLFPLDEKSWNGRRVLEQRGVDDANNN</sequence>
<dbReference type="InterPro" id="IPR021127">
    <property type="entry name" value="CRISPR_associated_Cas2"/>
</dbReference>
<dbReference type="Pfam" id="PF09827">
    <property type="entry name" value="CRISPR_Cas2"/>
    <property type="match status" value="1"/>
</dbReference>
<evidence type="ECO:0000256" key="5">
    <source>
        <dbReference type="ARBA" id="ARBA00022759"/>
    </source>
</evidence>
<evidence type="ECO:0000256" key="3">
    <source>
        <dbReference type="ARBA" id="ARBA00022722"/>
    </source>
</evidence>
<dbReference type="EC" id="3.1.-.-" evidence="9"/>
<dbReference type="GO" id="GO:0004521">
    <property type="term" value="F:RNA endonuclease activity"/>
    <property type="evidence" value="ECO:0007669"/>
    <property type="project" value="InterPro"/>
</dbReference>
<dbReference type="GO" id="GO:0043571">
    <property type="term" value="P:maintenance of CRISPR repeat elements"/>
    <property type="evidence" value="ECO:0007669"/>
    <property type="project" value="UniProtKB-UniRule"/>
</dbReference>
<dbReference type="SUPFAM" id="SSF143430">
    <property type="entry name" value="TTP0101/SSO1404-like"/>
    <property type="match status" value="1"/>
</dbReference>
<feature type="binding site" evidence="9">
    <location>
        <position position="8"/>
    </location>
    <ligand>
        <name>Mg(2+)</name>
        <dbReference type="ChEBI" id="CHEBI:18420"/>
        <note>catalytic</note>
    </ligand>
</feature>
<name>A0A2A6RNY9_9CHLR</name>
<dbReference type="GO" id="GO:0051607">
    <property type="term" value="P:defense response to virus"/>
    <property type="evidence" value="ECO:0007669"/>
    <property type="project" value="UniProtKB-UniRule"/>
</dbReference>
<evidence type="ECO:0000313" key="10">
    <source>
        <dbReference type="EMBL" id="PDW04663.1"/>
    </source>
</evidence>
<protein>
    <recommendedName>
        <fullName evidence="9">CRISPR-associated endoribonuclease Cas2</fullName>
        <ecNumber evidence="9">3.1.-.-</ecNumber>
    </recommendedName>
</protein>
<dbReference type="CDD" id="cd09725">
    <property type="entry name" value="Cas2_I_II_III"/>
    <property type="match status" value="1"/>
</dbReference>
<accession>A0A2A6RNY9</accession>
<keyword evidence="11" id="KW-1185">Reference proteome</keyword>
<keyword evidence="8 9" id="KW-0051">Antiviral defense</keyword>
<dbReference type="AlphaFoldDB" id="A0A2A6RNY9"/>
<dbReference type="OrthoDB" id="9798176at2"/>
<dbReference type="PANTHER" id="PTHR34405:SF3">
    <property type="entry name" value="CRISPR-ASSOCIATED ENDORIBONUCLEASE CAS2 3"/>
    <property type="match status" value="1"/>
</dbReference>
<dbReference type="Gene3D" id="3.30.70.240">
    <property type="match status" value="1"/>
</dbReference>
<keyword evidence="3 9" id="KW-0540">Nuclease</keyword>
<keyword evidence="6 9" id="KW-0378">Hydrolase</keyword>
<dbReference type="EMBL" id="NQWI01000006">
    <property type="protein sequence ID" value="PDW04663.1"/>
    <property type="molecule type" value="Genomic_DNA"/>
</dbReference>
<dbReference type="Proteomes" id="UP000220527">
    <property type="component" value="Unassembled WGS sequence"/>
</dbReference>
<comment type="subunit">
    <text evidence="9">Homodimer, forms a heterotetramer with a Cas1 homodimer.</text>
</comment>
<evidence type="ECO:0000256" key="6">
    <source>
        <dbReference type="ARBA" id="ARBA00022801"/>
    </source>
</evidence>
<dbReference type="InterPro" id="IPR019199">
    <property type="entry name" value="Virulence_VapD/CRISPR_Cas2"/>
</dbReference>
<keyword evidence="4 9" id="KW-0479">Metal-binding</keyword>
<keyword evidence="5 9" id="KW-0255">Endonuclease</keyword>
<evidence type="ECO:0000313" key="11">
    <source>
        <dbReference type="Proteomes" id="UP000220527"/>
    </source>
</evidence>
<comment type="function">
    <text evidence="9">CRISPR (clustered regularly interspaced short palindromic repeat), is an adaptive immune system that provides protection against mobile genetic elements (viruses, transposable elements and conjugative plasmids). CRISPR clusters contain sequences complementary to antecedent mobile elements and target invading nucleic acids. CRISPR clusters are transcribed and processed into CRISPR RNA (crRNA). Functions as a ssRNA-specific endoribonuclease. Involved in the integration of spacer DNA into the CRISPR cassette.</text>
</comment>
<dbReference type="GO" id="GO:0016787">
    <property type="term" value="F:hydrolase activity"/>
    <property type="evidence" value="ECO:0007669"/>
    <property type="project" value="UniProtKB-KW"/>
</dbReference>
<dbReference type="PANTHER" id="PTHR34405">
    <property type="entry name" value="CRISPR-ASSOCIATED ENDORIBONUCLEASE CAS2"/>
    <property type="match status" value="1"/>
</dbReference>